<dbReference type="PANTHER" id="PTHR38353">
    <property type="entry name" value="TROPOMYOSIN"/>
    <property type="match status" value="1"/>
</dbReference>
<protein>
    <submittedName>
        <fullName evidence="2">Uncharacterized protein</fullName>
    </submittedName>
</protein>
<name>A0AAW1LZK7_SAPOF</name>
<keyword evidence="3" id="KW-1185">Reference proteome</keyword>
<sequence>MSWFLPCGMNLADMSSKRSDVSRSLGNEAKEKAIRKLHAAEAKLDEITDIRTRLVSENSEMTQSVEQTKREIHDLKVNKPLIEHPTPTINTLYCRVPPPMLYAAELIATEVSTLEEEHKALLSENDGEMEFTQSLKSQLEKLRPELIGTEVSTLEEEHKTLLSENDGEMEFTQSLKSQLEKLRIQQQTIKPRLELQEKDRRSPRRWLKPCHL</sequence>
<dbReference type="Proteomes" id="UP001443914">
    <property type="component" value="Unassembled WGS sequence"/>
</dbReference>
<dbReference type="AlphaFoldDB" id="A0AAW1LZK7"/>
<dbReference type="PANTHER" id="PTHR38353:SF2">
    <property type="entry name" value="TROPOMYOSIN"/>
    <property type="match status" value="1"/>
</dbReference>
<organism evidence="2 3">
    <name type="scientific">Saponaria officinalis</name>
    <name type="common">Common soapwort</name>
    <name type="synonym">Lychnis saponaria</name>
    <dbReference type="NCBI Taxonomy" id="3572"/>
    <lineage>
        <taxon>Eukaryota</taxon>
        <taxon>Viridiplantae</taxon>
        <taxon>Streptophyta</taxon>
        <taxon>Embryophyta</taxon>
        <taxon>Tracheophyta</taxon>
        <taxon>Spermatophyta</taxon>
        <taxon>Magnoliopsida</taxon>
        <taxon>eudicotyledons</taxon>
        <taxon>Gunneridae</taxon>
        <taxon>Pentapetalae</taxon>
        <taxon>Caryophyllales</taxon>
        <taxon>Caryophyllaceae</taxon>
        <taxon>Caryophylleae</taxon>
        <taxon>Saponaria</taxon>
    </lineage>
</organism>
<dbReference type="EMBL" id="JBDFQZ010000003">
    <property type="protein sequence ID" value="KAK9741519.1"/>
    <property type="molecule type" value="Genomic_DNA"/>
</dbReference>
<gene>
    <name evidence="2" type="ORF">RND81_03G111900</name>
</gene>
<proteinExistence type="predicted"/>
<accession>A0AAW1LZK7</accession>
<comment type="caution">
    <text evidence="2">The sequence shown here is derived from an EMBL/GenBank/DDBJ whole genome shotgun (WGS) entry which is preliminary data.</text>
</comment>
<feature type="coiled-coil region" evidence="1">
    <location>
        <begin position="30"/>
        <end position="78"/>
    </location>
</feature>
<keyword evidence="1" id="KW-0175">Coiled coil</keyword>
<evidence type="ECO:0000256" key="1">
    <source>
        <dbReference type="SAM" id="Coils"/>
    </source>
</evidence>
<reference evidence="2" key="1">
    <citation type="submission" date="2024-03" db="EMBL/GenBank/DDBJ databases">
        <title>WGS assembly of Saponaria officinalis var. Norfolk2.</title>
        <authorList>
            <person name="Jenkins J."/>
            <person name="Shu S."/>
            <person name="Grimwood J."/>
            <person name="Barry K."/>
            <person name="Goodstein D."/>
            <person name="Schmutz J."/>
            <person name="Leebens-Mack J."/>
            <person name="Osbourn A."/>
        </authorList>
    </citation>
    <scope>NUCLEOTIDE SEQUENCE [LARGE SCALE GENOMIC DNA]</scope>
    <source>
        <strain evidence="2">JIC</strain>
    </source>
</reference>
<evidence type="ECO:0000313" key="2">
    <source>
        <dbReference type="EMBL" id="KAK9741519.1"/>
    </source>
</evidence>
<evidence type="ECO:0000313" key="3">
    <source>
        <dbReference type="Proteomes" id="UP001443914"/>
    </source>
</evidence>